<dbReference type="PANTHER" id="PTHR43798:SF33">
    <property type="entry name" value="HYDROLASE, PUTATIVE (AFU_ORTHOLOGUE AFUA_2G14860)-RELATED"/>
    <property type="match status" value="1"/>
</dbReference>
<evidence type="ECO:0000259" key="2">
    <source>
        <dbReference type="Pfam" id="PF00561"/>
    </source>
</evidence>
<keyword evidence="4" id="KW-1185">Reference proteome</keyword>
<dbReference type="Pfam" id="PF00561">
    <property type="entry name" value="Abhydrolase_1"/>
    <property type="match status" value="1"/>
</dbReference>
<dbReference type="GO" id="GO:0046464">
    <property type="term" value="P:acylglycerol catabolic process"/>
    <property type="evidence" value="ECO:0007669"/>
    <property type="project" value="TreeGrafter"/>
</dbReference>
<dbReference type="EMBL" id="JALJRB010000014">
    <property type="protein sequence ID" value="MCJ8501471.1"/>
    <property type="molecule type" value="Genomic_DNA"/>
</dbReference>
<accession>A0AA41R4E3</accession>
<proteinExistence type="predicted"/>
<keyword evidence="1" id="KW-0732">Signal</keyword>
<dbReference type="InterPro" id="IPR000073">
    <property type="entry name" value="AB_hydrolase_1"/>
</dbReference>
<dbReference type="AlphaFoldDB" id="A0AA41R4E3"/>
<dbReference type="RefSeq" id="WP_246909180.1">
    <property type="nucleotide sequence ID" value="NZ_JALJRB010000014.1"/>
</dbReference>
<keyword evidence="3" id="KW-0378">Hydrolase</keyword>
<sequence>MKKRFTSKLAISLIILLAMLAFYVVACVPPDAGTGPARGNLKLKTITVDRGTFSYREGGSRNGYPVVMIHGWPENSYCWDAVAGDLNPSLRIIAPDLRGLGDSERTLDQSLYQKVELAKDIVAIVDALGISDFYLVGHDWGGVVAQEVALALPERVKKLAILNIHIIVNLVNNLAARDIIYDAGAVPFWYQYFQQQPHLPEAMIPGNEDVWVSHFFGDRPVPQKSINEYIRAYSIADTPTTAASLYRTMAQDGQRWYELFLAGTTFNMPLLYVYGNLDTVVIPEYLVGIEAFFPSAQIVEIESAHFVQEEKPAEVAQALNAFFQ</sequence>
<dbReference type="Proteomes" id="UP001165427">
    <property type="component" value="Unassembled WGS sequence"/>
</dbReference>
<dbReference type="PRINTS" id="PR00412">
    <property type="entry name" value="EPOXHYDRLASE"/>
</dbReference>
<dbReference type="Gene3D" id="3.40.50.1820">
    <property type="entry name" value="alpha/beta hydrolase"/>
    <property type="match status" value="1"/>
</dbReference>
<feature type="domain" description="AB hydrolase-1" evidence="2">
    <location>
        <begin position="64"/>
        <end position="312"/>
    </location>
</feature>
<feature type="signal peptide" evidence="1">
    <location>
        <begin position="1"/>
        <end position="26"/>
    </location>
</feature>
<dbReference type="GO" id="GO:0047372">
    <property type="term" value="F:monoacylglycerol lipase activity"/>
    <property type="evidence" value="ECO:0007669"/>
    <property type="project" value="TreeGrafter"/>
</dbReference>
<dbReference type="PRINTS" id="PR00111">
    <property type="entry name" value="ABHYDROLASE"/>
</dbReference>
<gene>
    <name evidence="3" type="ORF">MRX98_12870</name>
</gene>
<feature type="chain" id="PRO_5041265062" evidence="1">
    <location>
        <begin position="27"/>
        <end position="324"/>
    </location>
</feature>
<protein>
    <submittedName>
        <fullName evidence="3">Alpha/beta hydrolase</fullName>
    </submittedName>
</protein>
<comment type="caution">
    <text evidence="3">The sequence shown here is derived from an EMBL/GenBank/DDBJ whole genome shotgun (WGS) entry which is preliminary data.</text>
</comment>
<organism evidence="3 4">
    <name type="scientific">Desulfatitalea alkaliphila</name>
    <dbReference type="NCBI Taxonomy" id="2929485"/>
    <lineage>
        <taxon>Bacteria</taxon>
        <taxon>Pseudomonadati</taxon>
        <taxon>Thermodesulfobacteriota</taxon>
        <taxon>Desulfobacteria</taxon>
        <taxon>Desulfobacterales</taxon>
        <taxon>Desulfosarcinaceae</taxon>
        <taxon>Desulfatitalea</taxon>
    </lineage>
</organism>
<evidence type="ECO:0000256" key="1">
    <source>
        <dbReference type="SAM" id="SignalP"/>
    </source>
</evidence>
<evidence type="ECO:0000313" key="3">
    <source>
        <dbReference type="EMBL" id="MCJ8501471.1"/>
    </source>
</evidence>
<dbReference type="PANTHER" id="PTHR43798">
    <property type="entry name" value="MONOACYLGLYCEROL LIPASE"/>
    <property type="match status" value="1"/>
</dbReference>
<evidence type="ECO:0000313" key="4">
    <source>
        <dbReference type="Proteomes" id="UP001165427"/>
    </source>
</evidence>
<dbReference type="InterPro" id="IPR029058">
    <property type="entry name" value="AB_hydrolase_fold"/>
</dbReference>
<name>A0AA41R4E3_9BACT</name>
<dbReference type="InterPro" id="IPR000639">
    <property type="entry name" value="Epox_hydrolase-like"/>
</dbReference>
<dbReference type="GO" id="GO:0016020">
    <property type="term" value="C:membrane"/>
    <property type="evidence" value="ECO:0007669"/>
    <property type="project" value="TreeGrafter"/>
</dbReference>
<dbReference type="InterPro" id="IPR050266">
    <property type="entry name" value="AB_hydrolase_sf"/>
</dbReference>
<reference evidence="3" key="1">
    <citation type="submission" date="2022-04" db="EMBL/GenBank/DDBJ databases">
        <title>Desulfatitalea alkaliphila sp. nov., a novel anaerobic sulfate-reducing bacterium isolated from terrestrial mud volcano, Taman Peninsula, Russia.</title>
        <authorList>
            <person name="Khomyakova M.A."/>
            <person name="Merkel A.Y."/>
            <person name="Slobodkin A.I."/>
        </authorList>
    </citation>
    <scope>NUCLEOTIDE SEQUENCE</scope>
    <source>
        <strain evidence="3">M08but</strain>
    </source>
</reference>
<dbReference type="SUPFAM" id="SSF53474">
    <property type="entry name" value="alpha/beta-Hydrolases"/>
    <property type="match status" value="1"/>
</dbReference>